<evidence type="ECO:0000256" key="3">
    <source>
        <dbReference type="ARBA" id="ARBA00022723"/>
    </source>
</evidence>
<keyword evidence="4" id="KW-0378">Hydrolase</keyword>
<keyword evidence="3" id="KW-0479">Metal-binding</keyword>
<dbReference type="Proteomes" id="UP001595387">
    <property type="component" value="Unassembled WGS sequence"/>
</dbReference>
<organism evidence="9 10">
    <name type="scientific">Virgibacillus sediminis</name>
    <dbReference type="NCBI Taxonomy" id="202260"/>
    <lineage>
        <taxon>Bacteria</taxon>
        <taxon>Bacillati</taxon>
        <taxon>Bacillota</taxon>
        <taxon>Bacilli</taxon>
        <taxon>Bacillales</taxon>
        <taxon>Bacillaceae</taxon>
        <taxon>Virgibacillus</taxon>
    </lineage>
</organism>
<keyword evidence="5" id="KW-0862">Zinc</keyword>
<evidence type="ECO:0000256" key="6">
    <source>
        <dbReference type="ARBA" id="ARBA00023049"/>
    </source>
</evidence>
<accession>A0ABV7A5C5</accession>
<protein>
    <submittedName>
        <fullName evidence="9">M20/M25/M40 family metallo-hydrolase</fullName>
    </submittedName>
</protein>
<proteinExistence type="inferred from homology"/>
<dbReference type="InterPro" id="IPR036264">
    <property type="entry name" value="Bact_exopeptidase_dim_dom"/>
</dbReference>
<evidence type="ECO:0000313" key="9">
    <source>
        <dbReference type="EMBL" id="MFC2948237.1"/>
    </source>
</evidence>
<gene>
    <name evidence="9" type="ORF">ACFODW_07790</name>
</gene>
<comment type="cofactor">
    <cofactor evidence="1">
        <name>Zn(2+)</name>
        <dbReference type="ChEBI" id="CHEBI:29105"/>
    </cofactor>
</comment>
<dbReference type="RefSeq" id="WP_390304973.1">
    <property type="nucleotide sequence ID" value="NZ_JBHRRZ010000014.1"/>
</dbReference>
<keyword evidence="6" id="KW-0482">Metalloprotease</keyword>
<name>A0ABV7A5C5_9BACI</name>
<dbReference type="PANTHER" id="PTHR42994:SF2">
    <property type="entry name" value="PEPTIDASE"/>
    <property type="match status" value="1"/>
</dbReference>
<dbReference type="InterPro" id="IPR008007">
    <property type="entry name" value="Peptidase_M42"/>
</dbReference>
<dbReference type="Pfam" id="PF07687">
    <property type="entry name" value="M20_dimer"/>
    <property type="match status" value="1"/>
</dbReference>
<comment type="caution">
    <text evidence="9">The sequence shown here is derived from an EMBL/GenBank/DDBJ whole genome shotgun (WGS) entry which is preliminary data.</text>
</comment>
<dbReference type="InterPro" id="IPR002933">
    <property type="entry name" value="Peptidase_M20"/>
</dbReference>
<dbReference type="PROSITE" id="PS00758">
    <property type="entry name" value="ARGE_DAPE_CPG2_1"/>
    <property type="match status" value="1"/>
</dbReference>
<comment type="similarity">
    <text evidence="7">Belongs to the peptidase M42 family.</text>
</comment>
<evidence type="ECO:0000256" key="5">
    <source>
        <dbReference type="ARBA" id="ARBA00022833"/>
    </source>
</evidence>
<keyword evidence="2" id="KW-0645">Protease</keyword>
<reference evidence="10" key="1">
    <citation type="journal article" date="2019" name="Int. J. Syst. Evol. Microbiol.">
        <title>The Global Catalogue of Microorganisms (GCM) 10K type strain sequencing project: providing services to taxonomists for standard genome sequencing and annotation.</title>
        <authorList>
            <consortium name="The Broad Institute Genomics Platform"/>
            <consortium name="The Broad Institute Genome Sequencing Center for Infectious Disease"/>
            <person name="Wu L."/>
            <person name="Ma J."/>
        </authorList>
    </citation>
    <scope>NUCLEOTIDE SEQUENCE [LARGE SCALE GENOMIC DNA]</scope>
    <source>
        <strain evidence="10">KCTC 13193</strain>
    </source>
</reference>
<dbReference type="InterPro" id="IPR001261">
    <property type="entry name" value="ArgE/DapE_CS"/>
</dbReference>
<evidence type="ECO:0000313" key="10">
    <source>
        <dbReference type="Proteomes" id="UP001595387"/>
    </source>
</evidence>
<dbReference type="InterPro" id="IPR011650">
    <property type="entry name" value="Peptidase_M20_dimer"/>
</dbReference>
<evidence type="ECO:0000256" key="4">
    <source>
        <dbReference type="ARBA" id="ARBA00022801"/>
    </source>
</evidence>
<dbReference type="PANTHER" id="PTHR42994">
    <property type="entry name" value="PEPTIDASE T"/>
    <property type="match status" value="1"/>
</dbReference>
<evidence type="ECO:0000256" key="7">
    <source>
        <dbReference type="PIRNR" id="PIRNR001123"/>
    </source>
</evidence>
<dbReference type="Gene3D" id="3.40.630.10">
    <property type="entry name" value="Zn peptidases"/>
    <property type="match status" value="1"/>
</dbReference>
<dbReference type="SUPFAM" id="SSF53187">
    <property type="entry name" value="Zn-dependent exopeptidases"/>
    <property type="match status" value="1"/>
</dbReference>
<dbReference type="Pfam" id="PF01546">
    <property type="entry name" value="Peptidase_M20"/>
    <property type="match status" value="1"/>
</dbReference>
<dbReference type="NCBIfam" id="TIGR01883">
    <property type="entry name" value="PepT-like"/>
    <property type="match status" value="1"/>
</dbReference>
<keyword evidence="10" id="KW-1185">Reference proteome</keyword>
<dbReference type="PROSITE" id="PS00759">
    <property type="entry name" value="ARGE_DAPE_CPG2_2"/>
    <property type="match status" value="1"/>
</dbReference>
<dbReference type="Gene3D" id="3.30.70.360">
    <property type="match status" value="1"/>
</dbReference>
<dbReference type="InterPro" id="IPR010162">
    <property type="entry name" value="PepT-like"/>
</dbReference>
<dbReference type="EMBL" id="JBHRRZ010000014">
    <property type="protein sequence ID" value="MFC2948237.1"/>
    <property type="molecule type" value="Genomic_DNA"/>
</dbReference>
<evidence type="ECO:0000256" key="1">
    <source>
        <dbReference type="ARBA" id="ARBA00001947"/>
    </source>
</evidence>
<dbReference type="PIRSF" id="PIRSF001123">
    <property type="entry name" value="PepA_GA"/>
    <property type="match status" value="1"/>
</dbReference>
<feature type="domain" description="Peptidase M20 dimerisation" evidence="8">
    <location>
        <begin position="185"/>
        <end position="276"/>
    </location>
</feature>
<sequence length="374" mass="40062">MISINEKRLIEEFFDLVKIDSETKDEARIAEVLKRKFMDLGVEVIEDSAKEQTGHGAGNLVCTWKGTSAEADPIYFTSHMDTVVTGKGIQPQIKDGYIVSDGTTILGADDKAGLAAMLEAVRTIQENDIPHGDVQFIITVGEESGLVGAKALDRSLIHAKYGYALDSNGDVGDIVVAAPTQAKINAVIKGRTAHAGLAPEKGVSAITIAAKAIAKMPHGRIDEETTANIGRFEGGKQTNIVVDHVEILAEARSLTPEKMEKQAAKMKDAFEKTAHEMGGSAEVTVKVMYPGYRQEAGDKVVETARKAAQTIGRESKLLKSGGGSDANIIAGFGIPTVNLAVGYEEIHTTNERIPVEELVKVTELVTAIIRQTIK</sequence>
<dbReference type="SUPFAM" id="SSF55031">
    <property type="entry name" value="Bacterial exopeptidase dimerisation domain"/>
    <property type="match status" value="1"/>
</dbReference>
<evidence type="ECO:0000259" key="8">
    <source>
        <dbReference type="Pfam" id="PF07687"/>
    </source>
</evidence>
<evidence type="ECO:0000256" key="2">
    <source>
        <dbReference type="ARBA" id="ARBA00022670"/>
    </source>
</evidence>